<reference evidence="2 3" key="1">
    <citation type="submission" date="2018-11" db="EMBL/GenBank/DDBJ databases">
        <authorList>
            <consortium name="Pathogen Informatics"/>
        </authorList>
    </citation>
    <scope>NUCLEOTIDE SEQUENCE [LARGE SCALE GENOMIC DNA]</scope>
</reference>
<feature type="region of interest" description="Disordered" evidence="1">
    <location>
        <begin position="1"/>
        <end position="50"/>
    </location>
</feature>
<gene>
    <name evidence="2" type="ORF">DILT_LOCUS19447</name>
</gene>
<sequence length="50" mass="5302">MYRLSGAPNLLGSPAQERPPPGPPGWSNNRSAGLGYSGYDNGGRIVDQSW</sequence>
<name>A0A3P7PPA9_DIBLA</name>
<accession>A0A3P7PPA9</accession>
<dbReference type="Proteomes" id="UP000281553">
    <property type="component" value="Unassembled WGS sequence"/>
</dbReference>
<evidence type="ECO:0000313" key="2">
    <source>
        <dbReference type="EMBL" id="VDN44821.1"/>
    </source>
</evidence>
<dbReference type="AlphaFoldDB" id="A0A3P7PPA9"/>
<dbReference type="EMBL" id="UYRU01113239">
    <property type="protein sequence ID" value="VDN44821.1"/>
    <property type="molecule type" value="Genomic_DNA"/>
</dbReference>
<evidence type="ECO:0000313" key="3">
    <source>
        <dbReference type="Proteomes" id="UP000281553"/>
    </source>
</evidence>
<organism evidence="2 3">
    <name type="scientific">Dibothriocephalus latus</name>
    <name type="common">Fish tapeworm</name>
    <name type="synonym">Diphyllobothrium latum</name>
    <dbReference type="NCBI Taxonomy" id="60516"/>
    <lineage>
        <taxon>Eukaryota</taxon>
        <taxon>Metazoa</taxon>
        <taxon>Spiralia</taxon>
        <taxon>Lophotrochozoa</taxon>
        <taxon>Platyhelminthes</taxon>
        <taxon>Cestoda</taxon>
        <taxon>Eucestoda</taxon>
        <taxon>Diphyllobothriidea</taxon>
        <taxon>Diphyllobothriidae</taxon>
        <taxon>Dibothriocephalus</taxon>
    </lineage>
</organism>
<protein>
    <submittedName>
        <fullName evidence="2">Uncharacterized protein</fullName>
    </submittedName>
</protein>
<proteinExistence type="predicted"/>
<evidence type="ECO:0000256" key="1">
    <source>
        <dbReference type="SAM" id="MobiDB-lite"/>
    </source>
</evidence>
<keyword evidence="3" id="KW-1185">Reference proteome</keyword>